<evidence type="ECO:0000313" key="2">
    <source>
        <dbReference type="Proteomes" id="UP000035681"/>
    </source>
</evidence>
<accession>A0AAF5DKR3</accession>
<feature type="compositionally biased region" description="Basic and acidic residues" evidence="1">
    <location>
        <begin position="56"/>
        <end position="68"/>
    </location>
</feature>
<feature type="compositionally biased region" description="Basic residues" evidence="1">
    <location>
        <begin position="92"/>
        <end position="116"/>
    </location>
</feature>
<keyword evidence="2" id="KW-1185">Reference proteome</keyword>
<organism evidence="2 3">
    <name type="scientific">Strongyloides stercoralis</name>
    <name type="common">Threadworm</name>
    <dbReference type="NCBI Taxonomy" id="6248"/>
    <lineage>
        <taxon>Eukaryota</taxon>
        <taxon>Metazoa</taxon>
        <taxon>Ecdysozoa</taxon>
        <taxon>Nematoda</taxon>
        <taxon>Chromadorea</taxon>
        <taxon>Rhabditida</taxon>
        <taxon>Tylenchina</taxon>
        <taxon>Panagrolaimomorpha</taxon>
        <taxon>Strongyloidoidea</taxon>
        <taxon>Strongyloididae</taxon>
        <taxon>Strongyloides</taxon>
    </lineage>
</organism>
<dbReference type="Proteomes" id="UP000035681">
    <property type="component" value="Unplaced"/>
</dbReference>
<evidence type="ECO:0000256" key="1">
    <source>
        <dbReference type="SAM" id="MobiDB-lite"/>
    </source>
</evidence>
<protein>
    <submittedName>
        <fullName evidence="3">Uncharacterized protein</fullName>
    </submittedName>
</protein>
<feature type="region of interest" description="Disordered" evidence="1">
    <location>
        <begin position="55"/>
        <end position="116"/>
    </location>
</feature>
<reference evidence="3" key="1">
    <citation type="submission" date="2024-02" db="UniProtKB">
        <authorList>
            <consortium name="WormBaseParasite"/>
        </authorList>
    </citation>
    <scope>IDENTIFICATION</scope>
</reference>
<sequence>GCLPKIEFAQFLPIVYLISKAIRKPKFQLEFSKKFRSSQTVLTLLPIPVLRSHKKTSLESERGIEEQGKRRRGKGEHEKGEGKRKREEEKGKKARKRRGKGKKRVNGGRKNPKGIN</sequence>
<dbReference type="WBParaSite" id="TCONS_00013518.p1">
    <property type="protein sequence ID" value="TCONS_00013518.p1"/>
    <property type="gene ID" value="XLOC_008244"/>
</dbReference>
<feature type="compositionally biased region" description="Basic and acidic residues" evidence="1">
    <location>
        <begin position="75"/>
        <end position="91"/>
    </location>
</feature>
<name>A0AAF5DKR3_STRER</name>
<proteinExistence type="predicted"/>
<evidence type="ECO:0000313" key="3">
    <source>
        <dbReference type="WBParaSite" id="TCONS_00013518.p1"/>
    </source>
</evidence>
<dbReference type="AlphaFoldDB" id="A0AAF5DKR3"/>